<dbReference type="CDD" id="cd14014">
    <property type="entry name" value="STKc_PknB_like"/>
    <property type="match status" value="1"/>
</dbReference>
<comment type="caution">
    <text evidence="10">The sequence shown here is derived from an EMBL/GenBank/DDBJ whole genome shotgun (WGS) entry which is preliminary data.</text>
</comment>
<dbReference type="InterPro" id="IPR011964">
    <property type="entry name" value="YVTN_b-propeller_repeat"/>
</dbReference>
<dbReference type="EMBL" id="JAERRJ010000013">
    <property type="protein sequence ID" value="MBL1078805.1"/>
    <property type="molecule type" value="Genomic_DNA"/>
</dbReference>
<dbReference type="InterPro" id="IPR011048">
    <property type="entry name" value="Haem_d1_sf"/>
</dbReference>
<feature type="domain" description="Protein kinase" evidence="9">
    <location>
        <begin position="12"/>
        <end position="276"/>
    </location>
</feature>
<accession>A0ABS1MFE3</accession>
<evidence type="ECO:0000256" key="8">
    <source>
        <dbReference type="SAM" id="MobiDB-lite"/>
    </source>
</evidence>
<keyword evidence="2" id="KW-0723">Serine/threonine-protein kinase</keyword>
<keyword evidence="4 7" id="KW-0547">Nucleotide-binding</keyword>
<dbReference type="EC" id="2.7.11.1" evidence="1"/>
<dbReference type="PROSITE" id="PS00107">
    <property type="entry name" value="PROTEIN_KINASE_ATP"/>
    <property type="match status" value="1"/>
</dbReference>
<dbReference type="Gene3D" id="2.130.10.10">
    <property type="entry name" value="YVTN repeat-like/Quinoprotein amine dehydrogenase"/>
    <property type="match status" value="2"/>
</dbReference>
<dbReference type="SUPFAM" id="SSF51004">
    <property type="entry name" value="C-terminal (heme d1) domain of cytochrome cd1-nitrite reductase"/>
    <property type="match status" value="1"/>
</dbReference>
<evidence type="ECO:0000313" key="11">
    <source>
        <dbReference type="Proteomes" id="UP000602198"/>
    </source>
</evidence>
<evidence type="ECO:0000259" key="9">
    <source>
        <dbReference type="PROSITE" id="PS50011"/>
    </source>
</evidence>
<dbReference type="InterPro" id="IPR017441">
    <property type="entry name" value="Protein_kinase_ATP_BS"/>
</dbReference>
<feature type="region of interest" description="Disordered" evidence="8">
    <location>
        <begin position="297"/>
        <end position="358"/>
    </location>
</feature>
<organism evidence="10 11">
    <name type="scientific">Nocardia acididurans</name>
    <dbReference type="NCBI Taxonomy" id="2802282"/>
    <lineage>
        <taxon>Bacteria</taxon>
        <taxon>Bacillati</taxon>
        <taxon>Actinomycetota</taxon>
        <taxon>Actinomycetes</taxon>
        <taxon>Mycobacteriales</taxon>
        <taxon>Nocardiaceae</taxon>
        <taxon>Nocardia</taxon>
    </lineage>
</organism>
<evidence type="ECO:0000256" key="7">
    <source>
        <dbReference type="PROSITE-ProRule" id="PRU10141"/>
    </source>
</evidence>
<feature type="binding site" evidence="7">
    <location>
        <position position="41"/>
    </location>
    <ligand>
        <name>ATP</name>
        <dbReference type="ChEBI" id="CHEBI:30616"/>
    </ligand>
</feature>
<keyword evidence="11" id="KW-1185">Reference proteome</keyword>
<dbReference type="Pfam" id="PF00069">
    <property type="entry name" value="Pkinase"/>
    <property type="match status" value="1"/>
</dbReference>
<dbReference type="SMART" id="SM00220">
    <property type="entry name" value="S_TKc"/>
    <property type="match status" value="1"/>
</dbReference>
<dbReference type="GO" id="GO:0016301">
    <property type="term" value="F:kinase activity"/>
    <property type="evidence" value="ECO:0007669"/>
    <property type="project" value="UniProtKB-KW"/>
</dbReference>
<dbReference type="InterPro" id="IPR015943">
    <property type="entry name" value="WD40/YVTN_repeat-like_dom_sf"/>
</dbReference>
<dbReference type="Gene3D" id="1.10.510.10">
    <property type="entry name" value="Transferase(Phosphotransferase) domain 1"/>
    <property type="match status" value="1"/>
</dbReference>
<name>A0ABS1MFE3_9NOCA</name>
<dbReference type="SUPFAM" id="SSF56112">
    <property type="entry name" value="Protein kinase-like (PK-like)"/>
    <property type="match status" value="1"/>
</dbReference>
<keyword evidence="3" id="KW-0808">Transferase</keyword>
<sequence length="706" mass="73604">MQLVESDSFAGYTIQGVLGTGGMGTVYLARHPRLPRLIALKLLHTHISADPDLRRRFEQESEIAARLDHPGIVSVYDCGEHDDLLWIAMQYIHGSDASKLAGNAVTPERAVRIISETAAALDYAHSRDILHRDIKPANILLSEAEPGRAERAILTDFGIARLLTATTAVTSTGTFTATLDYASPEQLLGESVDARTDQYSLACTLFALLSGVAPFHALSPGQVVAGHIGRPPPRLSELRPEIPGPLDEVVLRAMSKDRGERFSSCTEFAAAARAAVRPGSTGTGVSGVAALTTALTSAPEPTTPATISRRTAPPAPARAQTPLKWAAPRTDTAVPRVPRGTSTRTSRTETTPPQRNRKPLVAAAVAAVIATGGAVLAVDALSGGDGGPSDGAGVVQAATIPVGNGSDGDIAIDAQAQRAYVVNSVDNTVTVIDTSTNTVATTVPVGEYPRGVAVDPATRTAFVLNSVAPVGNRSTVSVLDLTTNTVTATIPTGKNSIGIAVDSSTHAVFVVDKNDSTTTELTGSLTIIDPSAKAVTGTIPLSTGAEEVISLALDSKTHIAYVTTRNERAVKVVDTLTRTVKTVIPLQASGITLDRIAVDPERRVLYITDGTVITVVDTVSNVITDTIELDISSSRMDQAQRNVVIDPDTGTAYTVGPFTGVQVVDTGSRTVTGAVAVPTAKGIAVDPRTHDVYVNGGSGFVSVLDR</sequence>
<keyword evidence="5 10" id="KW-0418">Kinase</keyword>
<protein>
    <recommendedName>
        <fullName evidence="1">non-specific serine/threonine protein kinase</fullName>
        <ecNumber evidence="1">2.7.11.1</ecNumber>
    </recommendedName>
</protein>
<proteinExistence type="predicted"/>
<feature type="compositionally biased region" description="Low complexity" evidence="8">
    <location>
        <begin position="334"/>
        <end position="353"/>
    </location>
</feature>
<reference evidence="10 11" key="1">
    <citation type="submission" date="2021-01" db="EMBL/GenBank/DDBJ databases">
        <title>WGS of actinomycetes isolated from Thailand.</title>
        <authorList>
            <person name="Thawai C."/>
        </authorList>
    </citation>
    <scope>NUCLEOTIDE SEQUENCE [LARGE SCALE GENOMIC DNA]</scope>
    <source>
        <strain evidence="10 11">LPG 2</strain>
    </source>
</reference>
<evidence type="ECO:0000256" key="3">
    <source>
        <dbReference type="ARBA" id="ARBA00022679"/>
    </source>
</evidence>
<evidence type="ECO:0000256" key="4">
    <source>
        <dbReference type="ARBA" id="ARBA00022741"/>
    </source>
</evidence>
<dbReference type="Proteomes" id="UP000602198">
    <property type="component" value="Unassembled WGS sequence"/>
</dbReference>
<gene>
    <name evidence="10" type="ORF">JK358_30815</name>
</gene>
<keyword evidence="6 7" id="KW-0067">ATP-binding</keyword>
<evidence type="ECO:0000256" key="1">
    <source>
        <dbReference type="ARBA" id="ARBA00012513"/>
    </source>
</evidence>
<dbReference type="PROSITE" id="PS50011">
    <property type="entry name" value="PROTEIN_KINASE_DOM"/>
    <property type="match status" value="1"/>
</dbReference>
<evidence type="ECO:0000256" key="5">
    <source>
        <dbReference type="ARBA" id="ARBA00022777"/>
    </source>
</evidence>
<dbReference type="InterPro" id="IPR000719">
    <property type="entry name" value="Prot_kinase_dom"/>
</dbReference>
<dbReference type="InterPro" id="IPR008271">
    <property type="entry name" value="Ser/Thr_kinase_AS"/>
</dbReference>
<dbReference type="RefSeq" id="WP_201954662.1">
    <property type="nucleotide sequence ID" value="NZ_JAERRJ010000013.1"/>
</dbReference>
<dbReference type="PANTHER" id="PTHR43289:SF6">
    <property type="entry name" value="SERINE_THREONINE-PROTEIN KINASE NEKL-3"/>
    <property type="match status" value="1"/>
</dbReference>
<evidence type="ECO:0000256" key="6">
    <source>
        <dbReference type="ARBA" id="ARBA00022840"/>
    </source>
</evidence>
<evidence type="ECO:0000313" key="10">
    <source>
        <dbReference type="EMBL" id="MBL1078805.1"/>
    </source>
</evidence>
<dbReference type="PANTHER" id="PTHR43289">
    <property type="entry name" value="MITOGEN-ACTIVATED PROTEIN KINASE KINASE KINASE 20-RELATED"/>
    <property type="match status" value="1"/>
</dbReference>
<dbReference type="NCBIfam" id="TIGR02276">
    <property type="entry name" value="beta_rpt_yvtn"/>
    <property type="match status" value="1"/>
</dbReference>
<dbReference type="InterPro" id="IPR011009">
    <property type="entry name" value="Kinase-like_dom_sf"/>
</dbReference>
<dbReference type="PROSITE" id="PS00108">
    <property type="entry name" value="PROTEIN_KINASE_ST"/>
    <property type="match status" value="1"/>
</dbReference>
<dbReference type="Gene3D" id="3.30.200.20">
    <property type="entry name" value="Phosphorylase Kinase, domain 1"/>
    <property type="match status" value="1"/>
</dbReference>
<evidence type="ECO:0000256" key="2">
    <source>
        <dbReference type="ARBA" id="ARBA00022527"/>
    </source>
</evidence>
<feature type="compositionally biased region" description="Low complexity" evidence="8">
    <location>
        <begin position="303"/>
        <end position="322"/>
    </location>
</feature>